<feature type="region of interest" description="Disordered" evidence="4">
    <location>
        <begin position="239"/>
        <end position="262"/>
    </location>
</feature>
<dbReference type="InterPro" id="IPR036388">
    <property type="entry name" value="WH-like_DNA-bd_sf"/>
</dbReference>
<proteinExistence type="predicted"/>
<dbReference type="GO" id="GO:0032259">
    <property type="term" value="P:methylation"/>
    <property type="evidence" value="ECO:0007669"/>
    <property type="project" value="UniProtKB-KW"/>
</dbReference>
<evidence type="ECO:0000259" key="6">
    <source>
        <dbReference type="Pfam" id="PF08100"/>
    </source>
</evidence>
<dbReference type="GO" id="GO:0008171">
    <property type="term" value="F:O-methyltransferase activity"/>
    <property type="evidence" value="ECO:0007669"/>
    <property type="project" value="InterPro"/>
</dbReference>
<dbReference type="InterPro" id="IPR029063">
    <property type="entry name" value="SAM-dependent_MTases_sf"/>
</dbReference>
<dbReference type="AlphaFoldDB" id="A0A545VDC0"/>
<organism evidence="7 8">
    <name type="scientific">Cordyceps javanica</name>
    <dbReference type="NCBI Taxonomy" id="43265"/>
    <lineage>
        <taxon>Eukaryota</taxon>
        <taxon>Fungi</taxon>
        <taxon>Dikarya</taxon>
        <taxon>Ascomycota</taxon>
        <taxon>Pezizomycotina</taxon>
        <taxon>Sordariomycetes</taxon>
        <taxon>Hypocreomycetidae</taxon>
        <taxon>Hypocreales</taxon>
        <taxon>Cordycipitaceae</taxon>
        <taxon>Cordyceps</taxon>
    </lineage>
</organism>
<dbReference type="PANTHER" id="PTHR43712">
    <property type="entry name" value="PUTATIVE (AFU_ORTHOLOGUE AFUA_4G14580)-RELATED"/>
    <property type="match status" value="1"/>
</dbReference>
<dbReference type="InterPro" id="IPR016461">
    <property type="entry name" value="COMT-like"/>
</dbReference>
<dbReference type="OrthoDB" id="1535081at2759"/>
<evidence type="ECO:0000256" key="2">
    <source>
        <dbReference type="ARBA" id="ARBA00022679"/>
    </source>
</evidence>
<dbReference type="PANTHER" id="PTHR43712:SF1">
    <property type="entry name" value="HYPOTHETICAL O-METHYLTRANSFERASE (EUROFUNG)-RELATED"/>
    <property type="match status" value="1"/>
</dbReference>
<dbReference type="SUPFAM" id="SSF46785">
    <property type="entry name" value="Winged helix' DNA-binding domain"/>
    <property type="match status" value="1"/>
</dbReference>
<keyword evidence="8" id="KW-1185">Reference proteome</keyword>
<evidence type="ECO:0000313" key="7">
    <source>
        <dbReference type="EMBL" id="TQV99721.1"/>
    </source>
</evidence>
<feature type="domain" description="O-methyltransferase dimerisation" evidence="6">
    <location>
        <begin position="71"/>
        <end position="145"/>
    </location>
</feature>
<comment type="caution">
    <text evidence="7">The sequence shown here is derived from an EMBL/GenBank/DDBJ whole genome shotgun (WGS) entry which is preliminary data.</text>
</comment>
<dbReference type="EMBL" id="SPUK01000002">
    <property type="protein sequence ID" value="TQV99721.1"/>
    <property type="molecule type" value="Genomic_DNA"/>
</dbReference>
<dbReference type="InterPro" id="IPR001077">
    <property type="entry name" value="COMT_C"/>
</dbReference>
<keyword evidence="2 7" id="KW-0808">Transferase</keyword>
<evidence type="ECO:0000256" key="1">
    <source>
        <dbReference type="ARBA" id="ARBA00022603"/>
    </source>
</evidence>
<protein>
    <submittedName>
        <fullName evidence="7">Sterigmatocystin 8-O-methyltransferase</fullName>
    </submittedName>
</protein>
<dbReference type="SUPFAM" id="SSF53335">
    <property type="entry name" value="S-adenosyl-L-methionine-dependent methyltransferases"/>
    <property type="match status" value="1"/>
</dbReference>
<dbReference type="Pfam" id="PF08100">
    <property type="entry name" value="Dimerisation"/>
    <property type="match status" value="1"/>
</dbReference>
<accession>A0A545VDC0</accession>
<feature type="compositionally biased region" description="Low complexity" evidence="4">
    <location>
        <begin position="253"/>
        <end position="262"/>
    </location>
</feature>
<evidence type="ECO:0000256" key="3">
    <source>
        <dbReference type="ARBA" id="ARBA00022691"/>
    </source>
</evidence>
<dbReference type="PROSITE" id="PS51683">
    <property type="entry name" value="SAM_OMT_II"/>
    <property type="match status" value="1"/>
</dbReference>
<evidence type="ECO:0000259" key="5">
    <source>
        <dbReference type="Pfam" id="PF00891"/>
    </source>
</evidence>
<dbReference type="Proteomes" id="UP000315783">
    <property type="component" value="Unassembled WGS sequence"/>
</dbReference>
<gene>
    <name evidence="7" type="ORF">IF1G_01936</name>
</gene>
<sequence length="429" mass="44943">MSPAAAAAAAAAATADDPASIVAQLASYDAHSLAVDPEARQAALSLSRKLSASLDDPEAYAMGVALAPMSNLAVRVAIDLDLFSLLAAQSGPVSSAFVAAATGSDPTLATRLLRTCAGIHLLRQGADNGDGGAGSDWWSANAATRMMATGAMTAWHRTLWDMSLTAAKAAPPFLRDTGHRAVEDPARGILQRAFGTAALPPYDVLRTVPALERDFNDAMAVGTGQPEPWFRLYPAEERLLAPDHPPPTPPHAPGGDDPSAAPPLLVDVGGGKGHDLQAFCSAFPGRGPLVLQDLPRVVDSIAPGALDPAIRVHAHDFFTPQPVRGAAAYFVRRVLHQYADGPALRILRGLRGAMRPGRSTLLVCEAVLPDEGAPRAQCELDMCVLVFGGGLERSRSQWVALLTEAGFEVVKIWQRHAAADAIIEAVIDS</sequence>
<keyword evidence="3" id="KW-0949">S-adenosyl-L-methionine</keyword>
<dbReference type="Gene3D" id="3.40.50.150">
    <property type="entry name" value="Vaccinia Virus protein VP39"/>
    <property type="match status" value="1"/>
</dbReference>
<dbReference type="InterPro" id="IPR012967">
    <property type="entry name" value="COMT_dimerisation"/>
</dbReference>
<dbReference type="InterPro" id="IPR036390">
    <property type="entry name" value="WH_DNA-bd_sf"/>
</dbReference>
<evidence type="ECO:0000313" key="8">
    <source>
        <dbReference type="Proteomes" id="UP000315783"/>
    </source>
</evidence>
<keyword evidence="1 7" id="KW-0489">Methyltransferase</keyword>
<feature type="compositionally biased region" description="Pro residues" evidence="4">
    <location>
        <begin position="243"/>
        <end position="252"/>
    </location>
</feature>
<dbReference type="Pfam" id="PF00891">
    <property type="entry name" value="Methyltransf_2"/>
    <property type="match status" value="1"/>
</dbReference>
<name>A0A545VDC0_9HYPO</name>
<reference evidence="7 8" key="1">
    <citation type="journal article" date="2019" name="Appl. Microbiol. Biotechnol.">
        <title>Genome sequence of Isaria javanica and comparative genome analysis insights into family S53 peptidase evolution in fungal entomopathogens.</title>
        <authorList>
            <person name="Lin R."/>
            <person name="Zhang X."/>
            <person name="Xin B."/>
            <person name="Zou M."/>
            <person name="Gao Y."/>
            <person name="Qin F."/>
            <person name="Hu Q."/>
            <person name="Xie B."/>
            <person name="Cheng X."/>
        </authorList>
    </citation>
    <scope>NUCLEOTIDE SEQUENCE [LARGE SCALE GENOMIC DNA]</scope>
    <source>
        <strain evidence="7 8">IJ1G</strain>
    </source>
</reference>
<dbReference type="GO" id="GO:0046983">
    <property type="term" value="F:protein dimerization activity"/>
    <property type="evidence" value="ECO:0007669"/>
    <property type="project" value="InterPro"/>
</dbReference>
<feature type="domain" description="O-methyltransferase C-terminal" evidence="5">
    <location>
        <begin position="264"/>
        <end position="408"/>
    </location>
</feature>
<evidence type="ECO:0000256" key="4">
    <source>
        <dbReference type="SAM" id="MobiDB-lite"/>
    </source>
</evidence>
<dbReference type="Gene3D" id="1.10.10.10">
    <property type="entry name" value="Winged helix-like DNA-binding domain superfamily/Winged helix DNA-binding domain"/>
    <property type="match status" value="1"/>
</dbReference>